<feature type="transmembrane region" description="Helical" evidence="1">
    <location>
        <begin position="39"/>
        <end position="58"/>
    </location>
</feature>
<evidence type="ECO:0000256" key="1">
    <source>
        <dbReference type="SAM" id="Phobius"/>
    </source>
</evidence>
<dbReference type="EMBL" id="CP088295">
    <property type="protein sequence ID" value="UUY04258.1"/>
    <property type="molecule type" value="Genomic_DNA"/>
</dbReference>
<organism evidence="3 4">
    <name type="scientific">Svornostia abyssi</name>
    <dbReference type="NCBI Taxonomy" id="2898438"/>
    <lineage>
        <taxon>Bacteria</taxon>
        <taxon>Bacillati</taxon>
        <taxon>Actinomycetota</taxon>
        <taxon>Thermoleophilia</taxon>
        <taxon>Solirubrobacterales</taxon>
        <taxon>Baekduiaceae</taxon>
        <taxon>Svornostia</taxon>
    </lineage>
</organism>
<keyword evidence="4" id="KW-1185">Reference proteome</keyword>
<reference evidence="4" key="1">
    <citation type="submission" date="2021-11" db="EMBL/GenBank/DDBJ databases">
        <title>Cultivation dependent microbiological survey of springs from the worlds oldest radium mine currently devoted to the extraction of radon-saturated water.</title>
        <authorList>
            <person name="Kapinusova G."/>
            <person name="Smrhova T."/>
            <person name="Strejcek M."/>
            <person name="Suman J."/>
            <person name="Jani K."/>
            <person name="Pajer P."/>
            <person name="Uhlik O."/>
        </authorList>
    </citation>
    <scope>NUCLEOTIDE SEQUENCE [LARGE SCALE GENOMIC DNA]</scope>
    <source>
        <strain evidence="4">J379</strain>
    </source>
</reference>
<proteinExistence type="predicted"/>
<dbReference type="Pfam" id="PF11127">
    <property type="entry name" value="YgaP-like_TM"/>
    <property type="match status" value="1"/>
</dbReference>
<name>A0ABY5PHX5_9ACTN</name>
<evidence type="ECO:0000313" key="3">
    <source>
        <dbReference type="EMBL" id="UUY04258.1"/>
    </source>
</evidence>
<accession>A0ABY5PHX5</accession>
<feature type="domain" description="Inner membrane protein YgaP-like transmembrane" evidence="2">
    <location>
        <begin position="1"/>
        <end position="67"/>
    </location>
</feature>
<sequence>MHRNMGTADRVVRAAVAAPLLLVLALVVANSTLIGVALVTLAGVMLLTAAVGFCPLYVPLGFDTCSERAPRAQ</sequence>
<keyword evidence="1" id="KW-0472">Membrane</keyword>
<keyword evidence="1" id="KW-0812">Transmembrane</keyword>
<dbReference type="InterPro" id="IPR021309">
    <property type="entry name" value="YgaP-like_TM"/>
</dbReference>
<keyword evidence="1" id="KW-1133">Transmembrane helix</keyword>
<evidence type="ECO:0000259" key="2">
    <source>
        <dbReference type="Pfam" id="PF11127"/>
    </source>
</evidence>
<dbReference type="Proteomes" id="UP001058860">
    <property type="component" value="Chromosome"/>
</dbReference>
<gene>
    <name evidence="3" type="ORF">LRS13_01635</name>
</gene>
<evidence type="ECO:0000313" key="4">
    <source>
        <dbReference type="Proteomes" id="UP001058860"/>
    </source>
</evidence>
<dbReference type="RefSeq" id="WP_353864748.1">
    <property type="nucleotide sequence ID" value="NZ_CP088295.1"/>
</dbReference>
<protein>
    <submittedName>
        <fullName evidence="3">DUF2892 domain-containing protein</fullName>
    </submittedName>
</protein>